<dbReference type="Gene3D" id="1.25.70.10">
    <property type="entry name" value="Transcription termination factor 3, mitochondrial"/>
    <property type="match status" value="1"/>
</dbReference>
<dbReference type="eggNOG" id="KOG1267">
    <property type="taxonomic scope" value="Eukaryota"/>
</dbReference>
<dbReference type="GO" id="GO:0005739">
    <property type="term" value="C:mitochondrion"/>
    <property type="evidence" value="ECO:0007669"/>
    <property type="project" value="TreeGrafter"/>
</dbReference>
<dbReference type="STRING" id="51511.ENSCSAVP00000019238"/>
<protein>
    <submittedName>
        <fullName evidence="3">Uncharacterized protein</fullName>
    </submittedName>
</protein>
<name>H2ZNS2_CIOSA</name>
<dbReference type="InterPro" id="IPR003690">
    <property type="entry name" value="MTERF"/>
</dbReference>
<evidence type="ECO:0000313" key="4">
    <source>
        <dbReference type="Proteomes" id="UP000007875"/>
    </source>
</evidence>
<comment type="similarity">
    <text evidence="1">Belongs to the mTERF family.</text>
</comment>
<sequence>MFTVCRVFHSILTQKLTTRYLTISNVLRTGFSVQYQFSCEVKLLHQSTGASFAEEVGLPISSSNIEFLDHEQDFLENLKSDSASETQVKEYATEELPLQSDTLAAYVNISKVLQTLVLFGVQLHRIEKDNPAAMSFLVKLDLMKDITPKLQYLTKVGVMPGEFSQIITKNPFLLDPSKTIEDIKEVTEYLESKNFTKDQILILMVRFPQMWNMSIAKLDGMLGFYQNLPTNYETKTIRFSGPELRNLILKCPAILALPTESAYLMIKSLEMSCGFSISQIRQIVAAKPSMLFRGRTYLGNIYQFCSIEMGLTHDEMSRCPFIFDTRLERLVTRHRYLKLRWKGFV</sequence>
<dbReference type="FunCoup" id="H2ZNS2">
    <property type="interactions" value="30"/>
</dbReference>
<dbReference type="AlphaFoldDB" id="H2ZNS2"/>
<dbReference type="PANTHER" id="PTHR13068">
    <property type="entry name" value="CGI-12 PROTEIN-RELATED"/>
    <property type="match status" value="1"/>
</dbReference>
<dbReference type="GeneTree" id="ENSGT00390000005801"/>
<keyword evidence="2" id="KW-0809">Transit peptide</keyword>
<proteinExistence type="inferred from homology"/>
<reference evidence="4" key="1">
    <citation type="submission" date="2003-08" db="EMBL/GenBank/DDBJ databases">
        <authorList>
            <person name="Birren B."/>
            <person name="Nusbaum C."/>
            <person name="Abebe A."/>
            <person name="Abouelleil A."/>
            <person name="Adekoya E."/>
            <person name="Ait-zahra M."/>
            <person name="Allen N."/>
            <person name="Allen T."/>
            <person name="An P."/>
            <person name="Anderson M."/>
            <person name="Anderson S."/>
            <person name="Arachchi H."/>
            <person name="Armbruster J."/>
            <person name="Bachantsang P."/>
            <person name="Baldwin J."/>
            <person name="Barry A."/>
            <person name="Bayul T."/>
            <person name="Blitshsteyn B."/>
            <person name="Bloom T."/>
            <person name="Blye J."/>
            <person name="Boguslavskiy L."/>
            <person name="Borowsky M."/>
            <person name="Boukhgalter B."/>
            <person name="Brunache A."/>
            <person name="Butler J."/>
            <person name="Calixte N."/>
            <person name="Calvo S."/>
            <person name="Camarata J."/>
            <person name="Campo K."/>
            <person name="Chang J."/>
            <person name="Cheshatsang Y."/>
            <person name="Citroen M."/>
            <person name="Collymore A."/>
            <person name="Considine T."/>
            <person name="Cook A."/>
            <person name="Cooke P."/>
            <person name="Corum B."/>
            <person name="Cuomo C."/>
            <person name="David R."/>
            <person name="Dawoe T."/>
            <person name="Degray S."/>
            <person name="Dodge S."/>
            <person name="Dooley K."/>
            <person name="Dorje P."/>
            <person name="Dorjee K."/>
            <person name="Dorris L."/>
            <person name="Duffey N."/>
            <person name="Dupes A."/>
            <person name="Elkins T."/>
            <person name="Engels R."/>
            <person name="Erickson J."/>
            <person name="Farina A."/>
            <person name="Faro S."/>
            <person name="Ferreira P."/>
            <person name="Fischer H."/>
            <person name="Fitzgerald M."/>
            <person name="Foley K."/>
            <person name="Gage D."/>
            <person name="Galagan J."/>
            <person name="Gearin G."/>
            <person name="Gnerre S."/>
            <person name="Gnirke A."/>
            <person name="Goyette A."/>
            <person name="Graham J."/>
            <person name="Grandbois E."/>
            <person name="Gyaltsen K."/>
            <person name="Hafez N."/>
            <person name="Hagopian D."/>
            <person name="Hagos B."/>
            <person name="Hall J."/>
            <person name="Hatcher B."/>
            <person name="Heller A."/>
            <person name="Higgins H."/>
            <person name="Honan T."/>
            <person name="Horn A."/>
            <person name="Houde N."/>
            <person name="Hughes L."/>
            <person name="Hulme W."/>
            <person name="Husby E."/>
            <person name="Iliev I."/>
            <person name="Jaffe D."/>
            <person name="Jones C."/>
            <person name="Kamal M."/>
            <person name="Kamat A."/>
            <person name="Kamvysselis M."/>
            <person name="Karlsson E."/>
            <person name="Kells C."/>
            <person name="Kieu A."/>
            <person name="Kisner P."/>
            <person name="Kodira C."/>
            <person name="Kulbokas E."/>
            <person name="Labutti K."/>
            <person name="Lama D."/>
            <person name="Landers T."/>
            <person name="Leger J."/>
            <person name="Levine S."/>
            <person name="Lewis D."/>
            <person name="Lewis T."/>
            <person name="Lindblad-toh K."/>
            <person name="Liu X."/>
            <person name="Lokyitsang T."/>
            <person name="Lokyitsang Y."/>
            <person name="Lucien O."/>
            <person name="Lui A."/>
            <person name="Ma L.J."/>
            <person name="Mabbitt R."/>
            <person name="Macdonald J."/>
            <person name="Maclean C."/>
            <person name="Major J."/>
            <person name="Manning J."/>
            <person name="Marabella R."/>
            <person name="Maru K."/>
            <person name="Matthews C."/>
            <person name="Mauceli E."/>
            <person name="Mccarthy M."/>
            <person name="Mcdonough S."/>
            <person name="Mcghee T."/>
            <person name="Meldrim J."/>
            <person name="Meneus L."/>
            <person name="Mesirov J."/>
            <person name="Mihalev A."/>
            <person name="Mihova T."/>
            <person name="Mikkelsen T."/>
            <person name="Mlenga V."/>
            <person name="Moru K."/>
            <person name="Mozes J."/>
            <person name="Mulrain L."/>
            <person name="Munson G."/>
            <person name="Naylor J."/>
            <person name="Newes C."/>
            <person name="Nguyen C."/>
            <person name="Nguyen N."/>
            <person name="Nguyen T."/>
            <person name="Nicol R."/>
            <person name="Nielsen C."/>
            <person name="Nizzari M."/>
            <person name="Norbu C."/>
            <person name="Norbu N."/>
            <person name="O'donnell P."/>
            <person name="Okoawo O."/>
            <person name="O'leary S."/>
            <person name="Omotosho B."/>
            <person name="O'neill K."/>
            <person name="Osman S."/>
            <person name="Parker S."/>
            <person name="Perrin D."/>
            <person name="Phunkhang P."/>
            <person name="Piqani B."/>
            <person name="Purcell S."/>
            <person name="Rachupka T."/>
            <person name="Ramasamy U."/>
            <person name="Rameau R."/>
            <person name="Ray V."/>
            <person name="Raymond C."/>
            <person name="Retta R."/>
            <person name="Richardson S."/>
            <person name="Rise C."/>
            <person name="Rodriguez J."/>
            <person name="Rogers J."/>
            <person name="Rogov P."/>
            <person name="Rutman M."/>
            <person name="Schupbach R."/>
            <person name="Seaman C."/>
            <person name="Settipalli S."/>
            <person name="Sharpe T."/>
            <person name="Sheridan J."/>
            <person name="Sherpa N."/>
            <person name="Shi J."/>
            <person name="Smirnov S."/>
            <person name="Smith C."/>
            <person name="Sougnez C."/>
            <person name="Spencer B."/>
            <person name="Stalker J."/>
            <person name="Stange-thomann N."/>
            <person name="Stavropoulos S."/>
            <person name="Stetson K."/>
            <person name="Stone C."/>
            <person name="Stone S."/>
            <person name="Stubbs M."/>
            <person name="Talamas J."/>
            <person name="Tchuinga P."/>
            <person name="Tenzing P."/>
            <person name="Tesfaye S."/>
            <person name="Theodore J."/>
            <person name="Thoulutsang Y."/>
            <person name="Topham K."/>
            <person name="Towey S."/>
            <person name="Tsamla T."/>
            <person name="Tsomo N."/>
            <person name="Vallee D."/>
            <person name="Vassiliev H."/>
            <person name="Venkataraman V."/>
            <person name="Vinson J."/>
            <person name="Vo A."/>
            <person name="Wade C."/>
            <person name="Wang S."/>
            <person name="Wangchuk T."/>
            <person name="Wangdi T."/>
            <person name="Whittaker C."/>
            <person name="Wilkinson J."/>
            <person name="Wu Y."/>
            <person name="Wyman D."/>
            <person name="Yadav S."/>
            <person name="Yang S."/>
            <person name="Yang X."/>
            <person name="Yeager S."/>
            <person name="Yee E."/>
            <person name="Young G."/>
            <person name="Zainoun J."/>
            <person name="Zembeck L."/>
            <person name="Zimmer A."/>
            <person name="Zody M."/>
            <person name="Lander E."/>
        </authorList>
    </citation>
    <scope>NUCLEOTIDE SEQUENCE [LARGE SCALE GENOMIC DNA]</scope>
</reference>
<accession>H2ZNS2</accession>
<dbReference type="GO" id="GO:0006390">
    <property type="term" value="P:mitochondrial transcription"/>
    <property type="evidence" value="ECO:0007669"/>
    <property type="project" value="TreeGrafter"/>
</dbReference>
<organism evidence="3 4">
    <name type="scientific">Ciona savignyi</name>
    <name type="common">Pacific transparent sea squirt</name>
    <dbReference type="NCBI Taxonomy" id="51511"/>
    <lineage>
        <taxon>Eukaryota</taxon>
        <taxon>Metazoa</taxon>
        <taxon>Chordata</taxon>
        <taxon>Tunicata</taxon>
        <taxon>Ascidiacea</taxon>
        <taxon>Phlebobranchia</taxon>
        <taxon>Cionidae</taxon>
        <taxon>Ciona</taxon>
    </lineage>
</organism>
<reference evidence="3" key="2">
    <citation type="submission" date="2025-08" db="UniProtKB">
        <authorList>
            <consortium name="Ensembl"/>
        </authorList>
    </citation>
    <scope>IDENTIFICATION</scope>
</reference>
<evidence type="ECO:0000256" key="1">
    <source>
        <dbReference type="ARBA" id="ARBA00007692"/>
    </source>
</evidence>
<dbReference type="GO" id="GO:0061668">
    <property type="term" value="P:mitochondrial ribosome assembly"/>
    <property type="evidence" value="ECO:0007669"/>
    <property type="project" value="TreeGrafter"/>
</dbReference>
<evidence type="ECO:0000256" key="2">
    <source>
        <dbReference type="ARBA" id="ARBA00022946"/>
    </source>
</evidence>
<keyword evidence="4" id="KW-1185">Reference proteome</keyword>
<dbReference type="Proteomes" id="UP000007875">
    <property type="component" value="Unassembled WGS sequence"/>
</dbReference>
<dbReference type="Ensembl" id="ENSCSAVT00000019446.1">
    <property type="protein sequence ID" value="ENSCSAVP00000019238.1"/>
    <property type="gene ID" value="ENSCSAVG00000011299.1"/>
</dbReference>
<dbReference type="PANTHER" id="PTHR13068:SF112">
    <property type="entry name" value="TRANSCRIPTION TERMINATION FACTOR 3, MITOCHONDRIAL"/>
    <property type="match status" value="1"/>
</dbReference>
<dbReference type="Pfam" id="PF02536">
    <property type="entry name" value="mTERF"/>
    <property type="match status" value="2"/>
</dbReference>
<dbReference type="InterPro" id="IPR038538">
    <property type="entry name" value="MTERF_sf"/>
</dbReference>
<dbReference type="GO" id="GO:0003676">
    <property type="term" value="F:nucleic acid binding"/>
    <property type="evidence" value="ECO:0007669"/>
    <property type="project" value="InterPro"/>
</dbReference>
<reference evidence="3" key="3">
    <citation type="submission" date="2025-09" db="UniProtKB">
        <authorList>
            <consortium name="Ensembl"/>
        </authorList>
    </citation>
    <scope>IDENTIFICATION</scope>
</reference>
<dbReference type="SMART" id="SM00733">
    <property type="entry name" value="Mterf"/>
    <property type="match status" value="3"/>
</dbReference>
<evidence type="ECO:0000313" key="3">
    <source>
        <dbReference type="Ensembl" id="ENSCSAVP00000019238.1"/>
    </source>
</evidence>
<dbReference type="InParanoid" id="H2ZNS2"/>
<dbReference type="HOGENOM" id="CLU_803989_0_0_1"/>